<evidence type="ECO:0000313" key="2">
    <source>
        <dbReference type="Proteomes" id="UP001497700"/>
    </source>
</evidence>
<evidence type="ECO:0000313" key="1">
    <source>
        <dbReference type="EMBL" id="KAI4864998.1"/>
    </source>
</evidence>
<accession>A0ACB9Z036</accession>
<gene>
    <name evidence="1" type="ORF">F4820DRAFT_421868</name>
</gene>
<sequence>MRFLHSFVTPLLLLAAGAAQAASSWGFDDAKLTVSPKKVAGGAKDKDVRQFNDKSPIAETPITFDSSDSLKLLLTIKENGKGKRPHQAFLVLRQQGTTLEAPFPLTVKENGKATVEIKHGDLPVQFAAGSSPLEASVVLASFGSSADGFRKPLFEVELTRDPNATPVAYERPLRYGKQPEIHHVFRADPTSPPKVVSLVFVLAVLATVPALFVGWLVLGANISHLPKALGAAPVAHGVFFGSIVAMEGVFYMYYLSWNLFQALPVIGLVGTAAFLSGTKALGEVQSRRLAGER</sequence>
<dbReference type="EMBL" id="MU393478">
    <property type="protein sequence ID" value="KAI4864998.1"/>
    <property type="molecule type" value="Genomic_DNA"/>
</dbReference>
<dbReference type="Proteomes" id="UP001497700">
    <property type="component" value="Unassembled WGS sequence"/>
</dbReference>
<proteinExistence type="predicted"/>
<keyword evidence="2" id="KW-1185">Reference proteome</keyword>
<protein>
    <submittedName>
        <fullName evidence="1">Oligosaccharyltransferase subunit Ribophorin II-domain-containing protein</fullName>
    </submittedName>
</protein>
<reference evidence="1 2" key="1">
    <citation type="journal article" date="2022" name="New Phytol.">
        <title>Ecological generalism drives hyperdiversity of secondary metabolite gene clusters in xylarialean endophytes.</title>
        <authorList>
            <person name="Franco M.E.E."/>
            <person name="Wisecaver J.H."/>
            <person name="Arnold A.E."/>
            <person name="Ju Y.M."/>
            <person name="Slot J.C."/>
            <person name="Ahrendt S."/>
            <person name="Moore L.P."/>
            <person name="Eastman K.E."/>
            <person name="Scott K."/>
            <person name="Konkel Z."/>
            <person name="Mondo S.J."/>
            <person name="Kuo A."/>
            <person name="Hayes R.D."/>
            <person name="Haridas S."/>
            <person name="Andreopoulos B."/>
            <person name="Riley R."/>
            <person name="LaButti K."/>
            <person name="Pangilinan J."/>
            <person name="Lipzen A."/>
            <person name="Amirebrahimi M."/>
            <person name="Yan J."/>
            <person name="Adam C."/>
            <person name="Keymanesh K."/>
            <person name="Ng V."/>
            <person name="Louie K."/>
            <person name="Northen T."/>
            <person name="Drula E."/>
            <person name="Henrissat B."/>
            <person name="Hsieh H.M."/>
            <person name="Youens-Clark K."/>
            <person name="Lutzoni F."/>
            <person name="Miadlikowska J."/>
            <person name="Eastwood D.C."/>
            <person name="Hamelin R.C."/>
            <person name="Grigoriev I.V."/>
            <person name="U'Ren J.M."/>
        </authorList>
    </citation>
    <scope>NUCLEOTIDE SEQUENCE [LARGE SCALE GENOMIC DNA]</scope>
    <source>
        <strain evidence="1 2">CBS 119005</strain>
    </source>
</reference>
<name>A0ACB9Z036_9PEZI</name>
<comment type="caution">
    <text evidence="1">The sequence shown here is derived from an EMBL/GenBank/DDBJ whole genome shotgun (WGS) entry which is preliminary data.</text>
</comment>
<organism evidence="1 2">
    <name type="scientific">Hypoxylon rubiginosum</name>
    <dbReference type="NCBI Taxonomy" id="110542"/>
    <lineage>
        <taxon>Eukaryota</taxon>
        <taxon>Fungi</taxon>
        <taxon>Dikarya</taxon>
        <taxon>Ascomycota</taxon>
        <taxon>Pezizomycotina</taxon>
        <taxon>Sordariomycetes</taxon>
        <taxon>Xylariomycetidae</taxon>
        <taxon>Xylariales</taxon>
        <taxon>Hypoxylaceae</taxon>
        <taxon>Hypoxylon</taxon>
    </lineage>
</organism>